<dbReference type="eggNOG" id="COG2137">
    <property type="taxonomic scope" value="Bacteria"/>
</dbReference>
<dbReference type="HOGENOM" id="CLU_066607_0_0_11"/>
<feature type="region of interest" description="Disordered" evidence="6">
    <location>
        <begin position="32"/>
        <end position="97"/>
    </location>
</feature>
<comment type="similarity">
    <text evidence="2 5">Belongs to the RecX family.</text>
</comment>
<dbReference type="HAMAP" id="MF_01114">
    <property type="entry name" value="RecX"/>
    <property type="match status" value="1"/>
</dbReference>
<dbReference type="PANTHER" id="PTHR33602">
    <property type="entry name" value="REGULATORY PROTEIN RECX FAMILY PROTEIN"/>
    <property type="match status" value="1"/>
</dbReference>
<dbReference type="InterPro" id="IPR053926">
    <property type="entry name" value="RecX_HTH_1st"/>
</dbReference>
<evidence type="ECO:0000256" key="1">
    <source>
        <dbReference type="ARBA" id="ARBA00004496"/>
    </source>
</evidence>
<protein>
    <recommendedName>
        <fullName evidence="3 5">Regulatory protein RecX</fullName>
    </recommendedName>
</protein>
<comment type="function">
    <text evidence="5">Modulates RecA activity.</text>
</comment>
<feature type="compositionally biased region" description="Low complexity" evidence="6">
    <location>
        <begin position="75"/>
        <end position="86"/>
    </location>
</feature>
<evidence type="ECO:0000259" key="8">
    <source>
        <dbReference type="Pfam" id="PF21981"/>
    </source>
</evidence>
<dbReference type="Pfam" id="PF21981">
    <property type="entry name" value="RecX_HTH3"/>
    <property type="match status" value="1"/>
</dbReference>
<dbReference type="InterPro" id="IPR053924">
    <property type="entry name" value="RecX_HTH_2nd"/>
</dbReference>
<keyword evidence="11" id="KW-1185">Reference proteome</keyword>
<feature type="domain" description="RecX second three-helical" evidence="7">
    <location>
        <begin position="147"/>
        <end position="187"/>
    </location>
</feature>
<evidence type="ECO:0000256" key="6">
    <source>
        <dbReference type="SAM" id="MobiDB-lite"/>
    </source>
</evidence>
<evidence type="ECO:0000313" key="11">
    <source>
        <dbReference type="Proteomes" id="UP000002218"/>
    </source>
</evidence>
<reference evidence="11" key="1">
    <citation type="submission" date="2009-09" db="EMBL/GenBank/DDBJ databases">
        <title>The complete genome of Nakamurella multipartita DSM 44233.</title>
        <authorList>
            <consortium name="US DOE Joint Genome Institute (JGI-PGF)"/>
            <person name="Lucas S."/>
            <person name="Copeland A."/>
            <person name="Lapidus A."/>
            <person name="Glavina del Rio T."/>
            <person name="Dalin E."/>
            <person name="Tice H."/>
            <person name="Bruce D."/>
            <person name="Goodwin L."/>
            <person name="Pitluck S."/>
            <person name="Kyrpides N."/>
            <person name="Mavromatis K."/>
            <person name="Ivanova N."/>
            <person name="Ovchinnikova G."/>
            <person name="Sims D."/>
            <person name="Meincke L."/>
            <person name="Brettin T."/>
            <person name="Detter J.C."/>
            <person name="Han C."/>
            <person name="Larimer F."/>
            <person name="Land M."/>
            <person name="Hauser L."/>
            <person name="Markowitz V."/>
            <person name="Cheng J.-F."/>
            <person name="Hugenholtz P."/>
            <person name="Woyke T."/>
            <person name="Wu D."/>
            <person name="Klenk H.-P."/>
            <person name="Eisen J.A."/>
        </authorList>
    </citation>
    <scope>NUCLEOTIDE SEQUENCE [LARGE SCALE GENOMIC DNA]</scope>
    <source>
        <strain evidence="11">ATCC 700099 / DSM 44233 / CIP 104796 / JCM 9543 / NBRC 105858 / Y-104</strain>
    </source>
</reference>
<feature type="compositionally biased region" description="Low complexity" evidence="6">
    <location>
        <begin position="1"/>
        <end position="17"/>
    </location>
</feature>
<name>C8XHI2_NAKMY</name>
<dbReference type="Gene3D" id="1.10.10.10">
    <property type="entry name" value="Winged helix-like DNA-binding domain superfamily/Winged helix DNA-binding domain"/>
    <property type="match status" value="2"/>
</dbReference>
<dbReference type="KEGG" id="nml:Namu_3993"/>
<dbReference type="InterPro" id="IPR036388">
    <property type="entry name" value="WH-like_DNA-bd_sf"/>
</dbReference>
<feature type="domain" description="RecX first three-helical" evidence="9">
    <location>
        <begin position="101"/>
        <end position="140"/>
    </location>
</feature>
<dbReference type="InterPro" id="IPR003783">
    <property type="entry name" value="Regulatory_RecX"/>
</dbReference>
<dbReference type="InParanoid" id="C8XHI2"/>
<feature type="region of interest" description="Disordered" evidence="6">
    <location>
        <begin position="1"/>
        <end position="20"/>
    </location>
</feature>
<feature type="compositionally biased region" description="Low complexity" evidence="6">
    <location>
        <begin position="32"/>
        <end position="48"/>
    </location>
</feature>
<dbReference type="GO" id="GO:0005737">
    <property type="term" value="C:cytoplasm"/>
    <property type="evidence" value="ECO:0007669"/>
    <property type="project" value="UniProtKB-SubCell"/>
</dbReference>
<sequence>MDVNEAAGSPAAGPGQAEILARLAEQMREIAAAPAAGSGAEADAADGPGWAGSVGPGRRLPSGSSDARSDRRSGRGSAEGAAAQPAPGHPEDDPGDPEAVARAICLRLLTGAARPRAGLAAALRRKGIPDEVAERVLDRLTEVGLIDDEAYAQLFVASRHRQGGLGAGALRQELTRKGIDAQTAASAVAVVDWDAEYQRARALLERRVDAAMAHGVDTARRRLLGLLARRGYPGDLSRQVVHEVLAAYDAETDDGWS</sequence>
<comment type="subcellular location">
    <subcellularLocation>
        <location evidence="1 5">Cytoplasm</location>
    </subcellularLocation>
</comment>
<dbReference type="RefSeq" id="WP_015749110.1">
    <property type="nucleotide sequence ID" value="NC_013235.1"/>
</dbReference>
<dbReference type="GO" id="GO:0006282">
    <property type="term" value="P:regulation of DNA repair"/>
    <property type="evidence" value="ECO:0007669"/>
    <property type="project" value="UniProtKB-UniRule"/>
</dbReference>
<evidence type="ECO:0000259" key="9">
    <source>
        <dbReference type="Pfam" id="PF21982"/>
    </source>
</evidence>
<evidence type="ECO:0000256" key="4">
    <source>
        <dbReference type="ARBA" id="ARBA00022490"/>
    </source>
</evidence>
<evidence type="ECO:0000313" key="10">
    <source>
        <dbReference type="EMBL" id="ACV80285.1"/>
    </source>
</evidence>
<feature type="domain" description="RecX third three-helical" evidence="8">
    <location>
        <begin position="195"/>
        <end position="241"/>
    </location>
</feature>
<keyword evidence="4 5" id="KW-0963">Cytoplasm</keyword>
<dbReference type="Pfam" id="PF21982">
    <property type="entry name" value="RecX_HTH1"/>
    <property type="match status" value="1"/>
</dbReference>
<evidence type="ECO:0000256" key="2">
    <source>
        <dbReference type="ARBA" id="ARBA00009695"/>
    </source>
</evidence>
<dbReference type="AlphaFoldDB" id="C8XHI2"/>
<proteinExistence type="inferred from homology"/>
<accession>C8XHI2</accession>
<reference evidence="10 11" key="2">
    <citation type="journal article" date="2010" name="Stand. Genomic Sci.">
        <title>Complete genome sequence of Nakamurella multipartita type strain (Y-104).</title>
        <authorList>
            <person name="Tice H."/>
            <person name="Mayilraj S."/>
            <person name="Sims D."/>
            <person name="Lapidus A."/>
            <person name="Nolan M."/>
            <person name="Lucas S."/>
            <person name="Glavina Del Rio T."/>
            <person name="Copeland A."/>
            <person name="Cheng J.F."/>
            <person name="Meincke L."/>
            <person name="Bruce D."/>
            <person name="Goodwin L."/>
            <person name="Pitluck S."/>
            <person name="Ivanova N."/>
            <person name="Mavromatis K."/>
            <person name="Ovchinnikova G."/>
            <person name="Pati A."/>
            <person name="Chen A."/>
            <person name="Palaniappan K."/>
            <person name="Land M."/>
            <person name="Hauser L."/>
            <person name="Chang Y.J."/>
            <person name="Jeffries C.D."/>
            <person name="Detter J.C."/>
            <person name="Brettin T."/>
            <person name="Rohde M."/>
            <person name="Goker M."/>
            <person name="Bristow J."/>
            <person name="Eisen J.A."/>
            <person name="Markowitz V."/>
            <person name="Hugenholtz P."/>
            <person name="Kyrpides N.C."/>
            <person name="Klenk H.P."/>
            <person name="Chen F."/>
        </authorList>
    </citation>
    <scope>NUCLEOTIDE SEQUENCE [LARGE SCALE GENOMIC DNA]</scope>
    <source>
        <strain evidence="11">ATCC 700099 / DSM 44233 / CIP 104796 / JCM 9543 / NBRC 105858 / Y-104</strain>
    </source>
</reference>
<dbReference type="PANTHER" id="PTHR33602:SF1">
    <property type="entry name" value="REGULATORY PROTEIN RECX FAMILY PROTEIN"/>
    <property type="match status" value="1"/>
</dbReference>
<dbReference type="STRING" id="479431.Namu_3993"/>
<evidence type="ECO:0000259" key="7">
    <source>
        <dbReference type="Pfam" id="PF02631"/>
    </source>
</evidence>
<dbReference type="InterPro" id="IPR053925">
    <property type="entry name" value="RecX_HTH_3rd"/>
</dbReference>
<dbReference type="Proteomes" id="UP000002218">
    <property type="component" value="Chromosome"/>
</dbReference>
<evidence type="ECO:0000256" key="5">
    <source>
        <dbReference type="HAMAP-Rule" id="MF_01114"/>
    </source>
</evidence>
<dbReference type="Pfam" id="PF02631">
    <property type="entry name" value="RecX_HTH2"/>
    <property type="match status" value="1"/>
</dbReference>
<evidence type="ECO:0000256" key="3">
    <source>
        <dbReference type="ARBA" id="ARBA00018111"/>
    </source>
</evidence>
<organism evidence="10 11">
    <name type="scientific">Nakamurella multipartita (strain ATCC 700099 / DSM 44233 / CIP 104796 / JCM 9543 / NBRC 105858 / Y-104)</name>
    <name type="common">Microsphaera multipartita</name>
    <dbReference type="NCBI Taxonomy" id="479431"/>
    <lineage>
        <taxon>Bacteria</taxon>
        <taxon>Bacillati</taxon>
        <taxon>Actinomycetota</taxon>
        <taxon>Actinomycetes</taxon>
        <taxon>Nakamurellales</taxon>
        <taxon>Nakamurellaceae</taxon>
        <taxon>Nakamurella</taxon>
    </lineage>
</organism>
<gene>
    <name evidence="5" type="primary">recX</name>
    <name evidence="10" type="ordered locus">Namu_3993</name>
</gene>
<dbReference type="EMBL" id="CP001737">
    <property type="protein sequence ID" value="ACV80285.1"/>
    <property type="molecule type" value="Genomic_DNA"/>
</dbReference>